<feature type="domain" description="DUF4253" evidence="3">
    <location>
        <begin position="114"/>
        <end position="217"/>
    </location>
</feature>
<proteinExistence type="predicted"/>
<dbReference type="Pfam" id="PF14062">
    <property type="entry name" value="DUF4253"/>
    <property type="match status" value="1"/>
</dbReference>
<sequence length="250" mass="28686">MPMKSILLLAGCLLLLLNASRASIPSTLSNKEKEYALADSMHFHHEIIELLHFTFTGEFARFTGKTPTNALAFICKGFWTLHDLLLINAYLKTMGYQFFWTQQSHEHLRPDTFVLIQSTDQFDILRLQGTCSPRNSLTTQGIISTLQRWYKSGAFNIISANSRWIEASFVLLPTPTDLKTLVQEESRLCPDIMNEKGITLKILEERHKRSKGFSLQWVADDNKYPASLPYAIIIFFICTLGVILLIWRRN</sequence>
<dbReference type="InterPro" id="IPR025349">
    <property type="entry name" value="DUF4253"/>
</dbReference>
<accession>A0A5B2VKY5</accession>
<evidence type="ECO:0000256" key="1">
    <source>
        <dbReference type="SAM" id="Phobius"/>
    </source>
</evidence>
<name>A0A5B2VKY5_9BACT</name>
<reference evidence="4 5" key="1">
    <citation type="submission" date="2019-09" db="EMBL/GenBank/DDBJ databases">
        <title>Chitinophaga ginsengihumi sp. nov., isolated from soil of ginseng rhizosphere.</title>
        <authorList>
            <person name="Lee J."/>
        </authorList>
    </citation>
    <scope>NUCLEOTIDE SEQUENCE [LARGE SCALE GENOMIC DNA]</scope>
    <source>
        <strain evidence="4 5">BN140078</strain>
    </source>
</reference>
<feature type="chain" id="PRO_5022773581" evidence="2">
    <location>
        <begin position="23"/>
        <end position="250"/>
    </location>
</feature>
<evidence type="ECO:0000259" key="3">
    <source>
        <dbReference type="Pfam" id="PF14062"/>
    </source>
</evidence>
<feature type="transmembrane region" description="Helical" evidence="1">
    <location>
        <begin position="228"/>
        <end position="247"/>
    </location>
</feature>
<keyword evidence="5" id="KW-1185">Reference proteome</keyword>
<dbReference type="Proteomes" id="UP000324611">
    <property type="component" value="Unassembled WGS sequence"/>
</dbReference>
<keyword evidence="1" id="KW-0812">Transmembrane</keyword>
<reference evidence="4 5" key="2">
    <citation type="submission" date="2019-09" db="EMBL/GenBank/DDBJ databases">
        <authorList>
            <person name="Jin C."/>
        </authorList>
    </citation>
    <scope>NUCLEOTIDE SEQUENCE [LARGE SCALE GENOMIC DNA]</scope>
    <source>
        <strain evidence="4 5">BN140078</strain>
    </source>
</reference>
<feature type="signal peptide" evidence="2">
    <location>
        <begin position="1"/>
        <end position="22"/>
    </location>
</feature>
<dbReference type="AlphaFoldDB" id="A0A5B2VKY5"/>
<evidence type="ECO:0000256" key="2">
    <source>
        <dbReference type="SAM" id="SignalP"/>
    </source>
</evidence>
<comment type="caution">
    <text evidence="4">The sequence shown here is derived from an EMBL/GenBank/DDBJ whole genome shotgun (WGS) entry which is preliminary data.</text>
</comment>
<keyword evidence="1" id="KW-1133">Transmembrane helix</keyword>
<dbReference type="EMBL" id="VUOC01000004">
    <property type="protein sequence ID" value="KAA2238849.1"/>
    <property type="molecule type" value="Genomic_DNA"/>
</dbReference>
<organism evidence="4 5">
    <name type="scientific">Chitinophaga agrisoli</name>
    <dbReference type="NCBI Taxonomy" id="2607653"/>
    <lineage>
        <taxon>Bacteria</taxon>
        <taxon>Pseudomonadati</taxon>
        <taxon>Bacteroidota</taxon>
        <taxon>Chitinophagia</taxon>
        <taxon>Chitinophagales</taxon>
        <taxon>Chitinophagaceae</taxon>
        <taxon>Chitinophaga</taxon>
    </lineage>
</organism>
<protein>
    <submittedName>
        <fullName evidence="4">DUF4253 domain-containing protein</fullName>
    </submittedName>
</protein>
<evidence type="ECO:0000313" key="5">
    <source>
        <dbReference type="Proteomes" id="UP000324611"/>
    </source>
</evidence>
<keyword evidence="2" id="KW-0732">Signal</keyword>
<keyword evidence="1" id="KW-0472">Membrane</keyword>
<evidence type="ECO:0000313" key="4">
    <source>
        <dbReference type="EMBL" id="KAA2238849.1"/>
    </source>
</evidence>
<gene>
    <name evidence="4" type="ORF">F0L74_21790</name>
</gene>